<dbReference type="RefSeq" id="WP_010073890.1">
    <property type="nucleotide sequence ID" value="NC_014393.1"/>
</dbReference>
<dbReference type="Gene3D" id="1.10.1790.10">
    <property type="entry name" value="PRD domain"/>
    <property type="match status" value="2"/>
</dbReference>
<accession>D9SKX7</accession>
<dbReference type="InterPro" id="IPR036634">
    <property type="entry name" value="PRD_sf"/>
</dbReference>
<dbReference type="InterPro" id="IPR036650">
    <property type="entry name" value="CAT_RNA-bd_dom_sf"/>
</dbReference>
<dbReference type="Gene3D" id="2.30.24.10">
    <property type="entry name" value="CAT RNA-binding domain"/>
    <property type="match status" value="1"/>
</dbReference>
<dbReference type="Pfam" id="PF03123">
    <property type="entry name" value="CAT_RBD"/>
    <property type="match status" value="1"/>
</dbReference>
<dbReference type="KEGG" id="ccb:Clocel_3883"/>
<dbReference type="GO" id="GO:0003723">
    <property type="term" value="F:RNA binding"/>
    <property type="evidence" value="ECO:0007669"/>
    <property type="project" value="InterPro"/>
</dbReference>
<feature type="domain" description="PRD" evidence="2">
    <location>
        <begin position="70"/>
        <end position="175"/>
    </location>
</feature>
<dbReference type="GO" id="GO:0006355">
    <property type="term" value="P:regulation of DNA-templated transcription"/>
    <property type="evidence" value="ECO:0007669"/>
    <property type="project" value="InterPro"/>
</dbReference>
<dbReference type="SMART" id="SM01061">
    <property type="entry name" value="CAT_RBD"/>
    <property type="match status" value="1"/>
</dbReference>
<organism evidence="3 4">
    <name type="scientific">Clostridium cellulovorans (strain ATCC 35296 / DSM 3052 / OCM 3 / 743B)</name>
    <dbReference type="NCBI Taxonomy" id="573061"/>
    <lineage>
        <taxon>Bacteria</taxon>
        <taxon>Bacillati</taxon>
        <taxon>Bacillota</taxon>
        <taxon>Clostridia</taxon>
        <taxon>Eubacteriales</taxon>
        <taxon>Clostridiaceae</taxon>
        <taxon>Clostridium</taxon>
    </lineage>
</organism>
<gene>
    <name evidence="3" type="ordered locus">Clocel_3883</name>
</gene>
<proteinExistence type="predicted"/>
<keyword evidence="4" id="KW-1185">Reference proteome</keyword>
<protein>
    <submittedName>
        <fullName evidence="3">Transcriptional antiterminator, BglG</fullName>
    </submittedName>
</protein>
<dbReference type="STRING" id="573061.Clocel_3883"/>
<evidence type="ECO:0000256" key="1">
    <source>
        <dbReference type="ARBA" id="ARBA00022737"/>
    </source>
</evidence>
<name>D9SKX7_CLOC7</name>
<dbReference type="EMBL" id="CP002160">
    <property type="protein sequence ID" value="ADL53549.1"/>
    <property type="molecule type" value="Genomic_DNA"/>
</dbReference>
<reference evidence="3 4" key="1">
    <citation type="submission" date="2010-08" db="EMBL/GenBank/DDBJ databases">
        <title>Complete sequence of Clostridium cellulovorans 743B.</title>
        <authorList>
            <consortium name="US DOE Joint Genome Institute"/>
            <person name="Lucas S."/>
            <person name="Copeland A."/>
            <person name="Lapidus A."/>
            <person name="Cheng J.-F."/>
            <person name="Bruce D."/>
            <person name="Goodwin L."/>
            <person name="Pitluck S."/>
            <person name="Chertkov O."/>
            <person name="Detter J.C."/>
            <person name="Han C."/>
            <person name="Tapia R."/>
            <person name="Land M."/>
            <person name="Hauser L."/>
            <person name="Chang Y.-J."/>
            <person name="Jeffries C."/>
            <person name="Kyrpides N."/>
            <person name="Ivanova N."/>
            <person name="Mikhailova N."/>
            <person name="Hemme C.L."/>
            <person name="Woyke T."/>
        </authorList>
    </citation>
    <scope>NUCLEOTIDE SEQUENCE [LARGE SCALE GENOMIC DNA]</scope>
    <source>
        <strain evidence="4">ATCC 35296 / DSM 3052 / OCM 3 / 743B</strain>
    </source>
</reference>
<dbReference type="OrthoDB" id="9813552at2"/>
<dbReference type="PANTHER" id="PTHR30185:SF16">
    <property type="entry name" value="PROTEIN GLCT"/>
    <property type="match status" value="1"/>
</dbReference>
<dbReference type="SUPFAM" id="SSF50151">
    <property type="entry name" value="SacY-like RNA-binding domain"/>
    <property type="match status" value="1"/>
</dbReference>
<sequence length="280" mass="32122">MRGFTVIKPFNNNVILGFDRDKDKECVMVGRGIGFSVVKGQEFYDREKIERIYYIEDDENKAKLNSLYRNVDSSLIGATEEAISYISKVTESDLGKIIHITLLDHLAFTIERIKNGIKIGNPFLYETKVLYEKEFSIAEDVLEIINDRMNLELPKAEVGFIAMHIHAALNNQKSSSVATNAYIIQEMITVIENNLNILIDRESISYMRLLTHLRFAIDRINKKLPIENILLDSIKTQLKDSYMVAIAVADYVKENFNLVMPEEEIGYIAVHIGNIKLRQK</sequence>
<dbReference type="InterPro" id="IPR011608">
    <property type="entry name" value="PRD"/>
</dbReference>
<feature type="domain" description="PRD" evidence="2">
    <location>
        <begin position="176"/>
        <end position="280"/>
    </location>
</feature>
<dbReference type="HOGENOM" id="CLU_078802_0_0_9"/>
<evidence type="ECO:0000259" key="2">
    <source>
        <dbReference type="PROSITE" id="PS51372"/>
    </source>
</evidence>
<dbReference type="eggNOG" id="COG3711">
    <property type="taxonomic scope" value="Bacteria"/>
</dbReference>
<dbReference type="PROSITE" id="PS51372">
    <property type="entry name" value="PRD_2"/>
    <property type="match status" value="2"/>
</dbReference>
<dbReference type="Proteomes" id="UP000002730">
    <property type="component" value="Chromosome"/>
</dbReference>
<evidence type="ECO:0000313" key="3">
    <source>
        <dbReference type="EMBL" id="ADL53549.1"/>
    </source>
</evidence>
<dbReference type="InterPro" id="IPR004341">
    <property type="entry name" value="CAT_RNA-bd_dom"/>
</dbReference>
<dbReference type="SUPFAM" id="SSF63520">
    <property type="entry name" value="PTS-regulatory domain, PRD"/>
    <property type="match status" value="2"/>
</dbReference>
<keyword evidence="1" id="KW-0677">Repeat</keyword>
<dbReference type="InterPro" id="IPR050661">
    <property type="entry name" value="BglG_antiterminators"/>
</dbReference>
<dbReference type="AlphaFoldDB" id="D9SKX7"/>
<dbReference type="PANTHER" id="PTHR30185">
    <property type="entry name" value="CRYPTIC BETA-GLUCOSIDE BGL OPERON ANTITERMINATOR"/>
    <property type="match status" value="1"/>
</dbReference>
<evidence type="ECO:0000313" key="4">
    <source>
        <dbReference type="Proteomes" id="UP000002730"/>
    </source>
</evidence>
<dbReference type="Pfam" id="PF00874">
    <property type="entry name" value="PRD"/>
    <property type="match status" value="2"/>
</dbReference>